<proteinExistence type="predicted"/>
<dbReference type="PANTHER" id="PTHR43304">
    <property type="entry name" value="PHYTOCHROME-LIKE PROTEIN CPH1"/>
    <property type="match status" value="1"/>
</dbReference>
<dbReference type="Pfam" id="PF13426">
    <property type="entry name" value="PAS_9"/>
    <property type="match status" value="1"/>
</dbReference>
<dbReference type="SUPFAM" id="SSF55785">
    <property type="entry name" value="PYP-like sensor domain (PAS domain)"/>
    <property type="match status" value="1"/>
</dbReference>
<gene>
    <name evidence="9" type="ORF">FJM65_21110</name>
</gene>
<dbReference type="InterPro" id="IPR052162">
    <property type="entry name" value="Sensor_kinase/Photoreceptor"/>
</dbReference>
<evidence type="ECO:0000256" key="3">
    <source>
        <dbReference type="ARBA" id="ARBA00022553"/>
    </source>
</evidence>
<dbReference type="OrthoDB" id="9766459at2"/>
<dbReference type="Proteomes" id="UP000316727">
    <property type="component" value="Unassembled WGS sequence"/>
</dbReference>
<dbReference type="NCBIfam" id="TIGR00229">
    <property type="entry name" value="sensory_box"/>
    <property type="match status" value="1"/>
</dbReference>
<dbReference type="PROSITE" id="PS50113">
    <property type="entry name" value="PAC"/>
    <property type="match status" value="1"/>
</dbReference>
<keyword evidence="4" id="KW-0808">Transferase</keyword>
<dbReference type="InterPro" id="IPR036097">
    <property type="entry name" value="HisK_dim/P_sf"/>
</dbReference>
<evidence type="ECO:0000256" key="5">
    <source>
        <dbReference type="ARBA" id="ARBA00022777"/>
    </source>
</evidence>
<dbReference type="AlphaFoldDB" id="A0A501VN82"/>
<dbReference type="EMBL" id="VFRQ01000032">
    <property type="protein sequence ID" value="TPE39139.1"/>
    <property type="molecule type" value="Genomic_DNA"/>
</dbReference>
<dbReference type="InterPro" id="IPR005467">
    <property type="entry name" value="His_kinase_dom"/>
</dbReference>
<evidence type="ECO:0000259" key="6">
    <source>
        <dbReference type="PROSITE" id="PS50109"/>
    </source>
</evidence>
<feature type="domain" description="PAS" evidence="7">
    <location>
        <begin position="13"/>
        <end position="70"/>
    </location>
</feature>
<evidence type="ECO:0000259" key="8">
    <source>
        <dbReference type="PROSITE" id="PS50113"/>
    </source>
</evidence>
<dbReference type="InterPro" id="IPR003594">
    <property type="entry name" value="HATPase_dom"/>
</dbReference>
<dbReference type="CDD" id="cd00082">
    <property type="entry name" value="HisKA"/>
    <property type="match status" value="1"/>
</dbReference>
<evidence type="ECO:0000259" key="7">
    <source>
        <dbReference type="PROSITE" id="PS50112"/>
    </source>
</evidence>
<dbReference type="SMART" id="SM00388">
    <property type="entry name" value="HisKA"/>
    <property type="match status" value="1"/>
</dbReference>
<dbReference type="PANTHER" id="PTHR43304:SF1">
    <property type="entry name" value="PAC DOMAIN-CONTAINING PROTEIN"/>
    <property type="match status" value="1"/>
</dbReference>
<dbReference type="Gene3D" id="3.30.450.20">
    <property type="entry name" value="PAS domain"/>
    <property type="match status" value="1"/>
</dbReference>
<dbReference type="InterPro" id="IPR000700">
    <property type="entry name" value="PAS-assoc_C"/>
</dbReference>
<feature type="domain" description="Histidine kinase" evidence="6">
    <location>
        <begin position="142"/>
        <end position="310"/>
    </location>
</feature>
<evidence type="ECO:0000256" key="2">
    <source>
        <dbReference type="ARBA" id="ARBA00012438"/>
    </source>
</evidence>
<name>A0A501VN82_9BACT</name>
<dbReference type="Pfam" id="PF02518">
    <property type="entry name" value="HATPase_c"/>
    <property type="match status" value="1"/>
</dbReference>
<dbReference type="RefSeq" id="WP_140624354.1">
    <property type="nucleotide sequence ID" value="NZ_VFRQ01000032.1"/>
</dbReference>
<sequence>ASIFIDQVREYAIFAMDTEGVITTWNKGAERMKGYSEKEATGQYYGMLFTEEDQRQGKPQEELQATRERGQFEQEGWRRKKDGSLFWAGITLTAIYCDKGKLAGFTKVTKDLTEKMFAEEAILHKNEKLTTVNRDLDTFIYTASHDLKAPILNIDGLMQRLLVVLEESAIQDPEIDELTSHIQTSIVRFKSTIEDLTTVSRLQRSMDGESDTEKVDVEAVYEDILADVGFLFDKFRFPCRVTSDFQVRELRFSRKNFRSVLYNLLSNAIKYRADGGGCEISVKTSKEGEWFVLEVRDNGLGMSERCQEQL</sequence>
<dbReference type="PROSITE" id="PS50109">
    <property type="entry name" value="HIS_KIN"/>
    <property type="match status" value="1"/>
</dbReference>
<comment type="catalytic activity">
    <reaction evidence="1">
        <text>ATP + protein L-histidine = ADP + protein N-phospho-L-histidine.</text>
        <dbReference type="EC" id="2.7.13.3"/>
    </reaction>
</comment>
<protein>
    <recommendedName>
        <fullName evidence="2">histidine kinase</fullName>
        <ecNumber evidence="2">2.7.13.3</ecNumber>
    </recommendedName>
</protein>
<keyword evidence="3" id="KW-0597">Phosphoprotein</keyword>
<keyword evidence="10" id="KW-1185">Reference proteome</keyword>
<dbReference type="InterPro" id="IPR036890">
    <property type="entry name" value="HATPase_C_sf"/>
</dbReference>
<dbReference type="GO" id="GO:0000155">
    <property type="term" value="F:phosphorelay sensor kinase activity"/>
    <property type="evidence" value="ECO:0007669"/>
    <property type="project" value="InterPro"/>
</dbReference>
<evidence type="ECO:0000313" key="10">
    <source>
        <dbReference type="Proteomes" id="UP000316727"/>
    </source>
</evidence>
<dbReference type="InterPro" id="IPR035965">
    <property type="entry name" value="PAS-like_dom_sf"/>
</dbReference>
<dbReference type="Gene3D" id="3.30.565.10">
    <property type="entry name" value="Histidine kinase-like ATPase, C-terminal domain"/>
    <property type="match status" value="1"/>
</dbReference>
<dbReference type="SUPFAM" id="SSF47384">
    <property type="entry name" value="Homodimeric domain of signal transducing histidine kinase"/>
    <property type="match status" value="1"/>
</dbReference>
<dbReference type="EC" id="2.7.13.3" evidence="2"/>
<evidence type="ECO:0000256" key="1">
    <source>
        <dbReference type="ARBA" id="ARBA00000085"/>
    </source>
</evidence>
<dbReference type="InterPro" id="IPR003661">
    <property type="entry name" value="HisK_dim/P_dom"/>
</dbReference>
<accession>A0A501VN82</accession>
<feature type="non-terminal residue" evidence="9">
    <location>
        <position position="1"/>
    </location>
</feature>
<organism evidence="9 10">
    <name type="scientific">Pontibacter mangrovi</name>
    <dbReference type="NCBI Taxonomy" id="2589816"/>
    <lineage>
        <taxon>Bacteria</taxon>
        <taxon>Pseudomonadati</taxon>
        <taxon>Bacteroidota</taxon>
        <taxon>Cytophagia</taxon>
        <taxon>Cytophagales</taxon>
        <taxon>Hymenobacteraceae</taxon>
        <taxon>Pontibacter</taxon>
    </lineage>
</organism>
<evidence type="ECO:0000313" key="9">
    <source>
        <dbReference type="EMBL" id="TPE39139.1"/>
    </source>
</evidence>
<dbReference type="Gene3D" id="1.10.287.130">
    <property type="match status" value="1"/>
</dbReference>
<feature type="non-terminal residue" evidence="9">
    <location>
        <position position="310"/>
    </location>
</feature>
<evidence type="ECO:0000256" key="4">
    <source>
        <dbReference type="ARBA" id="ARBA00022679"/>
    </source>
</evidence>
<dbReference type="PROSITE" id="PS50112">
    <property type="entry name" value="PAS"/>
    <property type="match status" value="1"/>
</dbReference>
<keyword evidence="5" id="KW-0418">Kinase</keyword>
<comment type="caution">
    <text evidence="9">The sequence shown here is derived from an EMBL/GenBank/DDBJ whole genome shotgun (WGS) entry which is preliminary data.</text>
</comment>
<feature type="domain" description="PAC" evidence="8">
    <location>
        <begin position="72"/>
        <end position="124"/>
    </location>
</feature>
<dbReference type="SUPFAM" id="SSF55874">
    <property type="entry name" value="ATPase domain of HSP90 chaperone/DNA topoisomerase II/histidine kinase"/>
    <property type="match status" value="1"/>
</dbReference>
<dbReference type="InterPro" id="IPR000014">
    <property type="entry name" value="PAS"/>
</dbReference>
<reference evidence="9 10" key="1">
    <citation type="submission" date="2019-06" db="EMBL/GenBank/DDBJ databases">
        <title>A novel bacterium of genus Pontibacter, isolated from marine sediment.</title>
        <authorList>
            <person name="Huang H."/>
            <person name="Mo K."/>
            <person name="Hu Y."/>
        </authorList>
    </citation>
    <scope>NUCLEOTIDE SEQUENCE [LARGE SCALE GENOMIC DNA]</scope>
    <source>
        <strain evidence="9 10">HB172049</strain>
    </source>
</reference>
<dbReference type="CDD" id="cd00130">
    <property type="entry name" value="PAS"/>
    <property type="match status" value="1"/>
</dbReference>